<dbReference type="Pfam" id="PF10159">
    <property type="entry name" value="MMtag"/>
    <property type="match status" value="1"/>
</dbReference>
<organism evidence="4 5">
    <name type="scientific">Auxenochlorella protothecoides</name>
    <name type="common">Green microalga</name>
    <name type="synonym">Chlorella protothecoides</name>
    <dbReference type="NCBI Taxonomy" id="3075"/>
    <lineage>
        <taxon>Eukaryota</taxon>
        <taxon>Viridiplantae</taxon>
        <taxon>Chlorophyta</taxon>
        <taxon>core chlorophytes</taxon>
        <taxon>Trebouxiophyceae</taxon>
        <taxon>Chlorellales</taxon>
        <taxon>Chlorellaceae</taxon>
        <taxon>Auxenochlorella</taxon>
    </lineage>
</organism>
<dbReference type="Proteomes" id="UP000279271">
    <property type="component" value="Unassembled WGS sequence"/>
</dbReference>
<dbReference type="Pfam" id="PF12146">
    <property type="entry name" value="Hydrolase_4"/>
    <property type="match status" value="1"/>
</dbReference>
<evidence type="ECO:0000313" key="5">
    <source>
        <dbReference type="Proteomes" id="UP000279271"/>
    </source>
</evidence>
<feature type="compositionally biased region" description="Polar residues" evidence="1">
    <location>
        <begin position="503"/>
        <end position="517"/>
    </location>
</feature>
<dbReference type="SUPFAM" id="SSF53474">
    <property type="entry name" value="alpha/beta-Hydrolases"/>
    <property type="match status" value="1"/>
</dbReference>
<dbReference type="EMBL" id="QOKY01000202">
    <property type="protein sequence ID" value="RMZ52852.1"/>
    <property type="molecule type" value="Genomic_DNA"/>
</dbReference>
<dbReference type="PANTHER" id="PTHR14580:SF0">
    <property type="entry name" value="MULTIPLE MYELOMA TUMOR-ASSOCIATED PROTEIN 2"/>
    <property type="match status" value="1"/>
</dbReference>
<evidence type="ECO:0000256" key="1">
    <source>
        <dbReference type="SAM" id="MobiDB-lite"/>
    </source>
</evidence>
<feature type="domain" description="Serine aminopeptidase S33" evidence="3">
    <location>
        <begin position="14"/>
        <end position="292"/>
    </location>
</feature>
<evidence type="ECO:0000259" key="2">
    <source>
        <dbReference type="Pfam" id="PF10159"/>
    </source>
</evidence>
<dbReference type="Gene3D" id="3.40.50.1820">
    <property type="entry name" value="alpha/beta hydrolase"/>
    <property type="match status" value="1"/>
</dbReference>
<sequence>MFNTLNITEPVRPLLLLNGMGATQYEWPPSFLAWLSQGSRPVVTLDHAGIGGSTFLAATAPSIPLLTENTAAFMAALSAAHPDTLLPEYDVLGYSMGAMVAQSLAASFPSSVHAVVSVAGSFGGPLAPQPEGGLAATLARLVDAQLGSSQADLTLFFPLGALDPAYCSLWNAVASLQYAVGALQMPGAGYALGTVVKNPLVLLKTRAALEAQAAAVLAYYEGFCAAGWPAQLEALCPRSTAASQALGKGPVPIAFHGGSADKVIPAVTQTYSALQSPDYLLVEVPEAGHGIIYNFDAEDVANILDYLDAAQPLSGGRPDSGAASSVTGAAGPTLAAAAAAHIATHLLRMAGIYNGPARGGTRGGKDQFNWESVRADQDREYYLGHSVKALTGRWQKGKDVYWYTREKEGDAQAAREKELAMVKQREEDLMMEALGMKPRPPKPVTQPKLDGADMQKILHGAGDAAEEEDPGAEDRVKGLGFNASRLTGAVQDGEMVERLAGVGTSQSVAGTRQQPASTRGGPGVAQAEESAPPRADIRKQDRREEKKVQS</sequence>
<accession>A0A3M7KU20</accession>
<comment type="caution">
    <text evidence="4">The sequence shown here is derived from an EMBL/GenBank/DDBJ whole genome shotgun (WGS) entry which is preliminary data.</text>
</comment>
<feature type="compositionally biased region" description="Basic and acidic residues" evidence="1">
    <location>
        <begin position="535"/>
        <end position="550"/>
    </location>
</feature>
<gene>
    <name evidence="4" type="ORF">APUTEX25_000971</name>
</gene>
<reference evidence="5" key="1">
    <citation type="journal article" date="2018" name="Algal Res.">
        <title>Characterization of plant carbon substrate utilization by Auxenochlorella protothecoides.</title>
        <authorList>
            <person name="Vogler B.W."/>
            <person name="Starkenburg S.R."/>
            <person name="Sudasinghe N."/>
            <person name="Schambach J.Y."/>
            <person name="Rollin J.A."/>
            <person name="Pattathil S."/>
            <person name="Barry A.N."/>
        </authorList>
    </citation>
    <scope>NUCLEOTIDE SEQUENCE [LARGE SCALE GENOMIC DNA]</scope>
    <source>
        <strain evidence="5">UTEX 25</strain>
    </source>
</reference>
<dbReference type="AlphaFoldDB" id="A0A3M7KU20"/>
<protein>
    <recommendedName>
        <fullName evidence="6">AB hydrolase-1 domain-containing protein</fullName>
    </recommendedName>
</protein>
<evidence type="ECO:0000313" key="4">
    <source>
        <dbReference type="EMBL" id="RMZ52852.1"/>
    </source>
</evidence>
<dbReference type="InterPro" id="IPR022742">
    <property type="entry name" value="Hydrolase_4"/>
</dbReference>
<proteinExistence type="predicted"/>
<evidence type="ECO:0000259" key="3">
    <source>
        <dbReference type="Pfam" id="PF12146"/>
    </source>
</evidence>
<dbReference type="InterPro" id="IPR039207">
    <property type="entry name" value="MMTAG2-like"/>
</dbReference>
<name>A0A3M7KU20_AUXPR</name>
<dbReference type="InterPro" id="IPR019315">
    <property type="entry name" value="MMTA2_N"/>
</dbReference>
<evidence type="ECO:0008006" key="6">
    <source>
        <dbReference type="Google" id="ProtNLM"/>
    </source>
</evidence>
<dbReference type="InterPro" id="IPR029058">
    <property type="entry name" value="AB_hydrolase_fold"/>
</dbReference>
<feature type="region of interest" description="Disordered" evidence="1">
    <location>
        <begin position="497"/>
        <end position="550"/>
    </location>
</feature>
<feature type="domain" description="Multiple myeloma tumor-associated protein 2-like N-terminal" evidence="2">
    <location>
        <begin position="360"/>
        <end position="435"/>
    </location>
</feature>
<dbReference type="PANTHER" id="PTHR14580">
    <property type="entry name" value="MULTIPLE MYELOMA TUMOR-ASSOCIATED PROTEIN 2 FAMILY MEMBER"/>
    <property type="match status" value="1"/>
</dbReference>